<keyword evidence="2" id="KW-1185">Reference proteome</keyword>
<evidence type="ECO:0000313" key="2">
    <source>
        <dbReference type="Proteomes" id="UP000027600"/>
    </source>
</evidence>
<protein>
    <submittedName>
        <fullName evidence="1">Uncharacterized protein</fullName>
    </submittedName>
</protein>
<organism evidence="1 2">
    <name type="scientific">Ruminococcus bicirculans</name>
    <name type="common">ex Wegman et al. 2014</name>
    <dbReference type="NCBI Taxonomy" id="1160721"/>
    <lineage>
        <taxon>Bacteria</taxon>
        <taxon>Bacillati</taxon>
        <taxon>Bacillota</taxon>
        <taxon>Clostridia</taxon>
        <taxon>Eubacteriales</taxon>
        <taxon>Oscillospiraceae</taxon>
        <taxon>Ruminococcus</taxon>
    </lineage>
</organism>
<dbReference type="EMBL" id="HF545617">
    <property type="protein sequence ID" value="CCO06243.1"/>
    <property type="molecule type" value="Genomic_DNA"/>
</dbReference>
<accession>A0ABP1WPL7</accession>
<sequence>MIFLDFVLLFCYYYSRRNEICQYQNETILKGGKTMIDVTKLSEEERSVVLARRAYYREWKRKNADKVKDTTTRFFKKHAEKLTAEKENKKPSE</sequence>
<proteinExistence type="predicted"/>
<name>A0ABP1WPL7_9FIRM</name>
<reference evidence="1 2" key="1">
    <citation type="journal article" date="2014" name="Int. J. Syst. Evol. Microbiol.">
        <title>Complete genome of a new Firmicutes species belonging to the dominant human colonic microbiota ('Ruminococcus bicirculans') reveals two chromosomes and a selective capacity to utilize plant glucans.</title>
        <authorList>
            <consortium name="NISC Comparative Sequencing Program"/>
            <person name="Wegmann U."/>
            <person name="Louis P."/>
            <person name="Goesmann A."/>
            <person name="Henrissat B."/>
            <person name="Duncan S.H."/>
            <person name="Flint H.J."/>
        </authorList>
    </citation>
    <scope>NUCLEOTIDE SEQUENCE [LARGE SCALE GENOMIC DNA]</scope>
    <source>
        <strain evidence="1 2">80/3</strain>
    </source>
</reference>
<dbReference type="Proteomes" id="UP000027600">
    <property type="component" value="Chromosome II"/>
</dbReference>
<gene>
    <name evidence="1" type="ORF">RBI_II00487</name>
</gene>
<evidence type="ECO:0000313" key="1">
    <source>
        <dbReference type="EMBL" id="CCO06243.1"/>
    </source>
</evidence>